<dbReference type="GO" id="GO:0035438">
    <property type="term" value="F:cyclic-di-GMP binding"/>
    <property type="evidence" value="ECO:0007669"/>
    <property type="project" value="InterPro"/>
</dbReference>
<organism evidence="2">
    <name type="scientific">mine drainage metagenome</name>
    <dbReference type="NCBI Taxonomy" id="410659"/>
    <lineage>
        <taxon>unclassified sequences</taxon>
        <taxon>metagenomes</taxon>
        <taxon>ecological metagenomes</taxon>
    </lineage>
</organism>
<dbReference type="Pfam" id="PF07238">
    <property type="entry name" value="PilZ"/>
    <property type="match status" value="1"/>
</dbReference>
<comment type="caution">
    <text evidence="2">The sequence shown here is derived from an EMBL/GenBank/DDBJ whole genome shotgun (WGS) entry which is preliminary data.</text>
</comment>
<gene>
    <name evidence="2" type="ORF">CARN1_1042</name>
</gene>
<dbReference type="SUPFAM" id="SSF141371">
    <property type="entry name" value="PilZ domain-like"/>
    <property type="match status" value="1"/>
</dbReference>
<name>E6PHD7_9ZZZZ</name>
<evidence type="ECO:0000259" key="1">
    <source>
        <dbReference type="Pfam" id="PF07238"/>
    </source>
</evidence>
<dbReference type="AlphaFoldDB" id="E6PHD7"/>
<accession>E6PHD7</accession>
<dbReference type="Gene3D" id="2.40.10.220">
    <property type="entry name" value="predicted glycosyltransferase like domains"/>
    <property type="match status" value="1"/>
</dbReference>
<dbReference type="InterPro" id="IPR009875">
    <property type="entry name" value="PilZ_domain"/>
</dbReference>
<proteinExistence type="predicted"/>
<dbReference type="EMBL" id="CABL01000017">
    <property type="protein sequence ID" value="CBH75875.1"/>
    <property type="molecule type" value="Genomic_DNA"/>
</dbReference>
<feature type="domain" description="PilZ" evidence="1">
    <location>
        <begin position="15"/>
        <end position="116"/>
    </location>
</feature>
<protein>
    <recommendedName>
        <fullName evidence="1">PilZ domain-containing protein</fullName>
    </recommendedName>
</protein>
<sequence>MLGDLLAWFTGKEANRRRYPRKRKGYKAQVSADGGTTRKAAIGLDISGGGLCLITQEPVGRDEFEVYASIESRLIRMRAIAVWKDTVTHQGKSVWRYGMRFTGIAADDWDAIIRYTTDKPVDEVNKAQEELVTVRLTPDETSRMIPVALQKRLLQMLVERRRLAPLQESVTPLVQYFYSGLARQGEKLLHRLTIQSKVVGPEGSELFETRFTFDDKGETVSMLN</sequence>
<reference evidence="2" key="1">
    <citation type="submission" date="2009-10" db="EMBL/GenBank/DDBJ databases">
        <title>Diversity of trophic interactions inside an arsenic-rich microbial ecosystem.</title>
        <authorList>
            <person name="Bertin P.N."/>
            <person name="Heinrich-Salmeron A."/>
            <person name="Pelletier E."/>
            <person name="Goulhen-Chollet F."/>
            <person name="Arsene-Ploetze F."/>
            <person name="Gallien S."/>
            <person name="Calteau A."/>
            <person name="Vallenet D."/>
            <person name="Casiot C."/>
            <person name="Chane-Woon-Ming B."/>
            <person name="Giloteaux L."/>
            <person name="Barakat M."/>
            <person name="Bonnefoy V."/>
            <person name="Bruneel O."/>
            <person name="Chandler M."/>
            <person name="Cleiss J."/>
            <person name="Duran R."/>
            <person name="Elbaz-Poulichet F."/>
            <person name="Fonknechten N."/>
            <person name="Lauga B."/>
            <person name="Mornico D."/>
            <person name="Ortet P."/>
            <person name="Schaeffer C."/>
            <person name="Siguier P."/>
            <person name="Alexander Thil Smith A."/>
            <person name="Van Dorsselaer A."/>
            <person name="Weissenbach J."/>
            <person name="Medigue C."/>
            <person name="Le Paslier D."/>
        </authorList>
    </citation>
    <scope>NUCLEOTIDE SEQUENCE</scope>
</reference>
<evidence type="ECO:0000313" key="2">
    <source>
        <dbReference type="EMBL" id="CBH75875.1"/>
    </source>
</evidence>